<organism evidence="2 3">
    <name type="scientific">Romanomermis culicivorax</name>
    <name type="common">Nematode worm</name>
    <dbReference type="NCBI Taxonomy" id="13658"/>
    <lineage>
        <taxon>Eukaryota</taxon>
        <taxon>Metazoa</taxon>
        <taxon>Ecdysozoa</taxon>
        <taxon>Nematoda</taxon>
        <taxon>Enoplea</taxon>
        <taxon>Dorylaimia</taxon>
        <taxon>Mermithida</taxon>
        <taxon>Mermithoidea</taxon>
        <taxon>Mermithidae</taxon>
        <taxon>Romanomermis</taxon>
    </lineage>
</organism>
<evidence type="ECO:0000313" key="2">
    <source>
        <dbReference type="Proteomes" id="UP000887565"/>
    </source>
</evidence>
<accession>A0A915KQU3</accession>
<dbReference type="WBParaSite" id="nRc.2.0.1.t40839-RA">
    <property type="protein sequence ID" value="nRc.2.0.1.t40839-RA"/>
    <property type="gene ID" value="nRc.2.0.1.g40839"/>
</dbReference>
<reference evidence="3" key="1">
    <citation type="submission" date="2022-11" db="UniProtKB">
        <authorList>
            <consortium name="WormBaseParasite"/>
        </authorList>
    </citation>
    <scope>IDENTIFICATION</scope>
</reference>
<protein>
    <submittedName>
        <fullName evidence="3">Uncharacterized protein</fullName>
    </submittedName>
</protein>
<name>A0A915KQU3_ROMCU</name>
<dbReference type="Proteomes" id="UP000887565">
    <property type="component" value="Unplaced"/>
</dbReference>
<sequence length="160" mass="18602">MFWKNISSFPNDDEEENDQNFTLSAKLSLLNDYSTLLNLTNNNNNELKIFKSTDLGNFSATTTKKSSLKMTKIDNSTIKINNFKNRNHVWRSEYTISLICTLIFLIICVLVFFACMKRYWRKIKPQSQSSVYSVQEGVFSDNMSLNFIDNPTDFVKPYDS</sequence>
<keyword evidence="1" id="KW-1133">Transmembrane helix</keyword>
<keyword evidence="1" id="KW-0812">Transmembrane</keyword>
<keyword evidence="2" id="KW-1185">Reference proteome</keyword>
<evidence type="ECO:0000256" key="1">
    <source>
        <dbReference type="SAM" id="Phobius"/>
    </source>
</evidence>
<dbReference type="AlphaFoldDB" id="A0A915KQU3"/>
<evidence type="ECO:0000313" key="3">
    <source>
        <dbReference type="WBParaSite" id="nRc.2.0.1.t40839-RA"/>
    </source>
</evidence>
<proteinExistence type="predicted"/>
<feature type="transmembrane region" description="Helical" evidence="1">
    <location>
        <begin position="94"/>
        <end position="115"/>
    </location>
</feature>
<keyword evidence="1" id="KW-0472">Membrane</keyword>